<dbReference type="Pfam" id="PF01494">
    <property type="entry name" value="FAD_binding_3"/>
    <property type="match status" value="1"/>
</dbReference>
<evidence type="ECO:0000259" key="1">
    <source>
        <dbReference type="Pfam" id="PF01494"/>
    </source>
</evidence>
<dbReference type="Gene3D" id="3.50.50.60">
    <property type="entry name" value="FAD/NAD(P)-binding domain"/>
    <property type="match status" value="1"/>
</dbReference>
<sequence length="362" mass="40598">MRYDAVVIGAGPGGSSAARSLAQKGLKVLLIERKTLPRFKLCAGCLSARTSTLLPEGWRKKVLNTIRGGILGFKGGLETHLRAKDDIAFIVDRRDFDLFLVEKALEEGVDLLQEEEFLTFQEERGSYRVVTNRRTIICDFLVGADGVHSKVARLLGYRKRKLFRSVEFFLESYGGDEVRIDIGFVKRGYGWVFPKGEGASVGMATAEKEDLMKTFLEYSSYITERVPQKVLGWHIPYAEGWDDVSLGKERVLLVGDAAGLVDPLLGEGIYYAIKSGQLAGRAVVESPSHPSTLYRELLRSTVDDLIYAGKIARLAYRFQKTAFRMGSLGGLDLFYMLLRGEESYRSLYRKGWKKFIKSLFVA</sequence>
<accession>D3SNI6</accession>
<keyword evidence="3" id="KW-1185">Reference proteome</keyword>
<protein>
    <submittedName>
        <fullName evidence="2">Geranylgeranyl reductase</fullName>
    </submittedName>
</protein>
<dbReference type="InterPro" id="IPR011777">
    <property type="entry name" value="Geranylgeranyl_Rdtase_fam"/>
</dbReference>
<dbReference type="eggNOG" id="COG0644">
    <property type="taxonomic scope" value="Bacteria"/>
</dbReference>
<dbReference type="HOGENOM" id="CLU_024648_5_0_0"/>
<dbReference type="NCBIfam" id="TIGR02032">
    <property type="entry name" value="GG-red-SF"/>
    <property type="match status" value="1"/>
</dbReference>
<evidence type="ECO:0000313" key="3">
    <source>
        <dbReference type="Proteomes" id="UP000002043"/>
    </source>
</evidence>
<dbReference type="OrthoDB" id="9806565at2"/>
<dbReference type="STRING" id="638303.Thal_0086"/>
<gene>
    <name evidence="2" type="ordered locus">Thal_0086</name>
</gene>
<feature type="domain" description="FAD-binding" evidence="1">
    <location>
        <begin position="3"/>
        <end position="161"/>
    </location>
</feature>
<dbReference type="InterPro" id="IPR002938">
    <property type="entry name" value="FAD-bd"/>
</dbReference>
<reference evidence="3" key="1">
    <citation type="journal article" date="2010" name="Stand. Genomic Sci.">
        <title>Complete genome sequence of Thermocrinis albus type strain (HI 11/12T).</title>
        <authorList>
            <person name="Wirth R."/>
            <person name="Sikorski J."/>
            <person name="Brambilla E."/>
            <person name="Misra M."/>
            <person name="Lapidus A."/>
            <person name="Copeland A."/>
            <person name="Nolan M."/>
            <person name="Lucas S."/>
            <person name="Chen F."/>
            <person name="Tice H."/>
            <person name="Cheng J.F."/>
            <person name="Han C."/>
            <person name="Detter J.C."/>
            <person name="Tapia R."/>
            <person name="Bruce D."/>
            <person name="Goodwin L."/>
            <person name="Pitluck S."/>
            <person name="Pati A."/>
            <person name="Anderson I."/>
            <person name="Ivanova N."/>
            <person name="Mavromatis K."/>
            <person name="Mikhailova N."/>
            <person name="Chen A."/>
            <person name="Palaniappan K."/>
            <person name="Bilek Y."/>
            <person name="Hader T."/>
            <person name="Land M."/>
            <person name="Hauser L."/>
            <person name="Chang Y.J."/>
            <person name="Jeffries C.D."/>
            <person name="Tindall B.J."/>
            <person name="Rohde M."/>
            <person name="Goker M."/>
            <person name="Bristow J."/>
            <person name="Eisen J.A."/>
            <person name="Markowitz V."/>
            <person name="Hugenholtz P."/>
            <person name="Kyrpides N.C."/>
            <person name="Klenk H.P."/>
        </authorList>
    </citation>
    <scope>NUCLEOTIDE SEQUENCE [LARGE SCALE GENOMIC DNA]</scope>
    <source>
        <strain evidence="3">DSM 14484 / JCM 11386 / HI 11/12</strain>
    </source>
</reference>
<name>D3SNI6_THEAH</name>
<organism evidence="2 3">
    <name type="scientific">Thermocrinis albus (strain DSM 14484 / JCM 11386 / HI 11/12)</name>
    <dbReference type="NCBI Taxonomy" id="638303"/>
    <lineage>
        <taxon>Bacteria</taxon>
        <taxon>Pseudomonadati</taxon>
        <taxon>Aquificota</taxon>
        <taxon>Aquificia</taxon>
        <taxon>Aquificales</taxon>
        <taxon>Aquificaceae</taxon>
        <taxon>Thermocrinis</taxon>
    </lineage>
</organism>
<dbReference type="Proteomes" id="UP000002043">
    <property type="component" value="Chromosome"/>
</dbReference>
<dbReference type="AlphaFoldDB" id="D3SNI6"/>
<dbReference type="PANTHER" id="PTHR42685:SF22">
    <property type="entry name" value="CONDITIONED MEDIUM FACTOR RECEPTOR 1"/>
    <property type="match status" value="1"/>
</dbReference>
<dbReference type="PRINTS" id="PR00420">
    <property type="entry name" value="RNGMNOXGNASE"/>
</dbReference>
<dbReference type="InterPro" id="IPR050407">
    <property type="entry name" value="Geranylgeranyl_reductase"/>
</dbReference>
<dbReference type="EMBL" id="CP001931">
    <property type="protein sequence ID" value="ADC88723.1"/>
    <property type="molecule type" value="Genomic_DNA"/>
</dbReference>
<evidence type="ECO:0000313" key="2">
    <source>
        <dbReference type="EMBL" id="ADC88723.1"/>
    </source>
</evidence>
<dbReference type="PANTHER" id="PTHR42685">
    <property type="entry name" value="GERANYLGERANYL DIPHOSPHATE REDUCTASE"/>
    <property type="match status" value="1"/>
</dbReference>
<dbReference type="InterPro" id="IPR036188">
    <property type="entry name" value="FAD/NAD-bd_sf"/>
</dbReference>
<dbReference type="KEGG" id="tal:Thal_0086"/>
<dbReference type="RefSeq" id="WP_012991130.1">
    <property type="nucleotide sequence ID" value="NC_013894.1"/>
</dbReference>
<dbReference type="SUPFAM" id="SSF51905">
    <property type="entry name" value="FAD/NAD(P)-binding domain"/>
    <property type="match status" value="1"/>
</dbReference>
<dbReference type="GO" id="GO:0016628">
    <property type="term" value="F:oxidoreductase activity, acting on the CH-CH group of donors, NAD or NADP as acceptor"/>
    <property type="evidence" value="ECO:0007669"/>
    <property type="project" value="InterPro"/>
</dbReference>
<dbReference type="GO" id="GO:0071949">
    <property type="term" value="F:FAD binding"/>
    <property type="evidence" value="ECO:0007669"/>
    <property type="project" value="InterPro"/>
</dbReference>
<proteinExistence type="predicted"/>